<dbReference type="SUPFAM" id="SSF52129">
    <property type="entry name" value="Caspase-like"/>
    <property type="match status" value="1"/>
</dbReference>
<dbReference type="PANTHER" id="PTHR22576">
    <property type="entry name" value="MUCOSA ASSOCIATED LYMPHOID TISSUE LYMPHOMA TRANSLOCATION PROTEIN 1/PARACASPASE"/>
    <property type="match status" value="1"/>
</dbReference>
<sequence>MAKMALVIGVSDYEPGLTPLPGSARDVEAMQRVLQQPDVGGFNEVKMLLNPTPQEMQEAIETLFSGRKKDDLVLLFFSGHGVKDDNGKLHLATRITRKTPQGELIRATAVPASFVQDIMSNSRSKRQVVILDCCFSGAFAEGWLAKDDGSVDVKSQLGGEGRAVLTSSTSTQYSFEQEGSDLSIYTRYLVEGIVTGAADIDSDGVVSIDELHEYAKGKVQEAAPAMKPEIYAVKEGYKIRLFQAPIEDPKLRYRKEVEHFAIRGMISVVGRNTLDALRDGLGLLPEVAAAIEDEVLKPYREYQKRLQRYEQVLVEAIGRESSLSSQTQNELKHLQRVLQLRDEDIALIEAQITSQKKAIQPLSEPKELIQAETSFRSEDVTLINPSNTVLAPSQAEITTPPRIRTPRIQPISATFLSNRKLLIGASIAISLAFVTYLGVTLSRDQPIESPASIGSPSSSSSSVSSLELYNQAFNKQNQGDKQGAIADYTQAIQINQDWGADNPDTNYYGIASTYLNRGLVHYLLGEFRPAFENFQQAISLKSDLAIAYYYRGLARYFSDADHKGAVRDLMQGIAINKNWGYTNPAANYFGRASAHFSLGDINSELGNIPEAIKNYQEAVPLFQKRGEILNAQKAQDRIKELQRRSQ</sequence>
<dbReference type="EMBL" id="JACJQL010000018">
    <property type="protein sequence ID" value="MBD2252462.1"/>
    <property type="molecule type" value="Genomic_DNA"/>
</dbReference>
<name>A0ABR8BEE2_9NOSO</name>
<dbReference type="Proteomes" id="UP000621307">
    <property type="component" value="Unassembled WGS sequence"/>
</dbReference>
<organism evidence="3 4">
    <name type="scientific">Nostoc parmelioides FACHB-3921</name>
    <dbReference type="NCBI Taxonomy" id="2692909"/>
    <lineage>
        <taxon>Bacteria</taxon>
        <taxon>Bacillati</taxon>
        <taxon>Cyanobacteriota</taxon>
        <taxon>Cyanophyceae</taxon>
        <taxon>Nostocales</taxon>
        <taxon>Nostocaceae</taxon>
        <taxon>Nostoc</taxon>
    </lineage>
</organism>
<keyword evidence="4" id="KW-1185">Reference proteome</keyword>
<reference evidence="3 4" key="1">
    <citation type="journal article" date="2020" name="ISME J.">
        <title>Comparative genomics reveals insights into cyanobacterial evolution and habitat adaptation.</title>
        <authorList>
            <person name="Chen M.Y."/>
            <person name="Teng W.K."/>
            <person name="Zhao L."/>
            <person name="Hu C.X."/>
            <person name="Zhou Y.K."/>
            <person name="Han B.P."/>
            <person name="Song L.R."/>
            <person name="Shu W.S."/>
        </authorList>
    </citation>
    <scope>NUCLEOTIDE SEQUENCE [LARGE SCALE GENOMIC DNA]</scope>
    <source>
        <strain evidence="3 4">FACHB-3921</strain>
    </source>
</reference>
<dbReference type="Gene3D" id="3.40.50.1460">
    <property type="match status" value="1"/>
</dbReference>
<dbReference type="InterPro" id="IPR052039">
    <property type="entry name" value="Caspase-related_regulators"/>
</dbReference>
<evidence type="ECO:0000259" key="2">
    <source>
        <dbReference type="Pfam" id="PF00656"/>
    </source>
</evidence>
<evidence type="ECO:0000313" key="3">
    <source>
        <dbReference type="EMBL" id="MBD2252462.1"/>
    </source>
</evidence>
<dbReference type="InterPro" id="IPR018247">
    <property type="entry name" value="EF_Hand_1_Ca_BS"/>
</dbReference>
<feature type="domain" description="Peptidase C14 caspase" evidence="2">
    <location>
        <begin position="3"/>
        <end position="230"/>
    </location>
</feature>
<dbReference type="Gene3D" id="1.25.40.10">
    <property type="entry name" value="Tetratricopeptide repeat domain"/>
    <property type="match status" value="1"/>
</dbReference>
<keyword evidence="1" id="KW-0802">TPR repeat</keyword>
<dbReference type="Pfam" id="PF13181">
    <property type="entry name" value="TPR_8"/>
    <property type="match status" value="2"/>
</dbReference>
<evidence type="ECO:0000313" key="4">
    <source>
        <dbReference type="Proteomes" id="UP000621307"/>
    </source>
</evidence>
<gene>
    <name evidence="3" type="ORF">H6G14_14275</name>
</gene>
<evidence type="ECO:0000256" key="1">
    <source>
        <dbReference type="PROSITE-ProRule" id="PRU00339"/>
    </source>
</evidence>
<dbReference type="NCBIfam" id="NF047832">
    <property type="entry name" value="caspase_w_EACC1"/>
    <property type="match status" value="1"/>
</dbReference>
<dbReference type="Pfam" id="PF00656">
    <property type="entry name" value="Peptidase_C14"/>
    <property type="match status" value="1"/>
</dbReference>
<dbReference type="PROSITE" id="PS00018">
    <property type="entry name" value="EF_HAND_1"/>
    <property type="match status" value="1"/>
</dbReference>
<accession>A0ABR8BEE2</accession>
<dbReference type="PROSITE" id="PS50005">
    <property type="entry name" value="TPR"/>
    <property type="match status" value="2"/>
</dbReference>
<dbReference type="SMART" id="SM00028">
    <property type="entry name" value="TPR"/>
    <property type="match status" value="4"/>
</dbReference>
<proteinExistence type="predicted"/>
<dbReference type="InterPro" id="IPR011990">
    <property type="entry name" value="TPR-like_helical_dom_sf"/>
</dbReference>
<dbReference type="RefSeq" id="WP_190568049.1">
    <property type="nucleotide sequence ID" value="NZ_JACJQL010000018.1"/>
</dbReference>
<dbReference type="InterPro" id="IPR011600">
    <property type="entry name" value="Pept_C14_caspase"/>
</dbReference>
<feature type="repeat" description="TPR" evidence="1">
    <location>
        <begin position="511"/>
        <end position="544"/>
    </location>
</feature>
<comment type="caution">
    <text evidence="3">The sequence shown here is derived from an EMBL/GenBank/DDBJ whole genome shotgun (WGS) entry which is preliminary data.</text>
</comment>
<feature type="repeat" description="TPR" evidence="1">
    <location>
        <begin position="592"/>
        <end position="625"/>
    </location>
</feature>
<protein>
    <submittedName>
        <fullName evidence="3">Caspase family protein</fullName>
    </submittedName>
</protein>
<dbReference type="PANTHER" id="PTHR22576:SF37">
    <property type="entry name" value="MUCOSA-ASSOCIATED LYMPHOID TISSUE LYMPHOMA TRANSLOCATION PROTEIN 1"/>
    <property type="match status" value="1"/>
</dbReference>
<dbReference type="InterPro" id="IPR019734">
    <property type="entry name" value="TPR_rpt"/>
</dbReference>
<dbReference type="SUPFAM" id="SSF48452">
    <property type="entry name" value="TPR-like"/>
    <property type="match status" value="1"/>
</dbReference>
<dbReference type="InterPro" id="IPR029030">
    <property type="entry name" value="Caspase-like_dom_sf"/>
</dbReference>